<sequence>MGKWRNRRFFRQRRSPRPPPPVFYDLQAPLPDFRQDGVPLWEKKFCTLIGLVPWQKIVDTKNLMSCHTNVLNWNDSAAEEAFQNAKRLYWAKINSLPCDISFPDSDTYIDKIDWNPYLDPELMKDINRAYFCPPDEEESNDVGYKRRKVSANIENSQECDSTEHDKASENEVLGWNQCEPSKHKNSPSNSEKNANNPWEHSVTHENRGSTDNGWEGGCAKIWGWNQVSGHSDHLKDRDCRYNPWQNDNKGWGKAWDDNKEWGKAWDGNKGWGKAWDGNKGWGQAWDNSWNRKQSNNSSNNERPWECKSNPHNRAPTGRGWRNCEGNSTGWKQQRNIDNVSGDLQFRRQCGDWTARNQSFQNRGSYHQPTVGSRFQRDSHQTDHSWRRENSKKRISFACE</sequence>
<keyword evidence="3" id="KW-1185">Reference proteome</keyword>
<comment type="caution">
    <text evidence="2">The sequence shown here is derived from an EMBL/GenBank/DDBJ whole genome shotgun (WGS) entry which is preliminary data.</text>
</comment>
<feature type="compositionally biased region" description="Basic and acidic residues" evidence="1">
    <location>
        <begin position="374"/>
        <end position="388"/>
    </location>
</feature>
<evidence type="ECO:0000313" key="3">
    <source>
        <dbReference type="Proteomes" id="UP001293593"/>
    </source>
</evidence>
<proteinExistence type="predicted"/>
<feature type="compositionally biased region" description="Polar residues" evidence="1">
    <location>
        <begin position="357"/>
        <end position="372"/>
    </location>
</feature>
<protein>
    <submittedName>
        <fullName evidence="2">Uncharacterized protein</fullName>
    </submittedName>
</protein>
<evidence type="ECO:0000256" key="1">
    <source>
        <dbReference type="SAM" id="MobiDB-lite"/>
    </source>
</evidence>
<feature type="compositionally biased region" description="Polar residues" evidence="1">
    <location>
        <begin position="186"/>
        <end position="198"/>
    </location>
</feature>
<dbReference type="Proteomes" id="UP001293593">
    <property type="component" value="Unassembled WGS sequence"/>
</dbReference>
<organism evidence="2 3">
    <name type="scientific">Acacia crassicarpa</name>
    <name type="common">northern wattle</name>
    <dbReference type="NCBI Taxonomy" id="499986"/>
    <lineage>
        <taxon>Eukaryota</taxon>
        <taxon>Viridiplantae</taxon>
        <taxon>Streptophyta</taxon>
        <taxon>Embryophyta</taxon>
        <taxon>Tracheophyta</taxon>
        <taxon>Spermatophyta</taxon>
        <taxon>Magnoliopsida</taxon>
        <taxon>eudicotyledons</taxon>
        <taxon>Gunneridae</taxon>
        <taxon>Pentapetalae</taxon>
        <taxon>rosids</taxon>
        <taxon>fabids</taxon>
        <taxon>Fabales</taxon>
        <taxon>Fabaceae</taxon>
        <taxon>Caesalpinioideae</taxon>
        <taxon>mimosoid clade</taxon>
        <taxon>Acacieae</taxon>
        <taxon>Acacia</taxon>
    </lineage>
</organism>
<feature type="compositionally biased region" description="Polar residues" evidence="1">
    <location>
        <begin position="285"/>
        <end position="301"/>
    </location>
</feature>
<dbReference type="PANTHER" id="PTHR34567">
    <property type="entry name" value="FK506-BINDING-LIKE PROTEIN"/>
    <property type="match status" value="1"/>
</dbReference>
<feature type="region of interest" description="Disordered" evidence="1">
    <location>
        <begin position="357"/>
        <end position="391"/>
    </location>
</feature>
<dbReference type="PANTHER" id="PTHR34567:SF9">
    <property type="entry name" value="CONTAINING PROTEIN, PUTATIVE-RELATED"/>
    <property type="match status" value="1"/>
</dbReference>
<gene>
    <name evidence="2" type="ORF">QN277_002132</name>
</gene>
<reference evidence="2" key="1">
    <citation type="submission" date="2023-10" db="EMBL/GenBank/DDBJ databases">
        <title>Chromosome-level genome of the transformable northern wattle, Acacia crassicarpa.</title>
        <authorList>
            <person name="Massaro I."/>
            <person name="Sinha N.R."/>
            <person name="Poethig S."/>
            <person name="Leichty A.R."/>
        </authorList>
    </citation>
    <scope>NUCLEOTIDE SEQUENCE</scope>
    <source>
        <strain evidence="2">Acra3RX</strain>
        <tissue evidence="2">Leaf</tissue>
    </source>
</reference>
<accession>A0AAE1NB28</accession>
<evidence type="ECO:0000313" key="2">
    <source>
        <dbReference type="EMBL" id="KAK4285436.1"/>
    </source>
</evidence>
<dbReference type="AlphaFoldDB" id="A0AAE1NB28"/>
<dbReference type="EMBL" id="JAWXYG010000001">
    <property type="protein sequence ID" value="KAK4285436.1"/>
    <property type="molecule type" value="Genomic_DNA"/>
</dbReference>
<feature type="region of interest" description="Disordered" evidence="1">
    <location>
        <begin position="266"/>
        <end position="319"/>
    </location>
</feature>
<feature type="region of interest" description="Disordered" evidence="1">
    <location>
        <begin position="174"/>
        <end position="212"/>
    </location>
</feature>
<name>A0AAE1NB28_9FABA</name>